<dbReference type="EMBL" id="CATOUU010001124">
    <property type="protein sequence ID" value="CAI9973506.1"/>
    <property type="molecule type" value="Genomic_DNA"/>
</dbReference>
<name>A0AA86RG44_9EUKA</name>
<gene>
    <name evidence="2" type="ORF">HINF_LOCUS59029</name>
    <name evidence="1" type="ORF">HINF_LOCUS61151</name>
</gene>
<evidence type="ECO:0000313" key="2">
    <source>
        <dbReference type="EMBL" id="CAL6078700.1"/>
    </source>
</evidence>
<accession>A0AA86RG44</accession>
<proteinExistence type="predicted"/>
<protein>
    <submittedName>
        <fullName evidence="2">Hypothetical_protein</fullName>
    </submittedName>
</protein>
<dbReference type="EMBL" id="CAXDID020000336">
    <property type="protein sequence ID" value="CAL6078700.1"/>
    <property type="molecule type" value="Genomic_DNA"/>
</dbReference>
<dbReference type="Proteomes" id="UP001642409">
    <property type="component" value="Unassembled WGS sequence"/>
</dbReference>
<reference evidence="2 3" key="2">
    <citation type="submission" date="2024-07" db="EMBL/GenBank/DDBJ databases">
        <authorList>
            <person name="Akdeniz Z."/>
        </authorList>
    </citation>
    <scope>NUCLEOTIDE SEQUENCE [LARGE SCALE GENOMIC DNA]</scope>
</reference>
<evidence type="ECO:0000313" key="3">
    <source>
        <dbReference type="Proteomes" id="UP001642409"/>
    </source>
</evidence>
<sequence length="199" mass="22865">MIPTNKQLDEIAGIVDPTIKNCNILFDAMKIQLNNVFANFTIGDWQAENAESARNLILEQQVKDLQHQLDLANKKLLNEQYKLQLATETCKNSVSVDLRQQVELLTKDNNFLRSQLNTQQNQESTQLNLSYIQNDANISSQKLKLSKHSLTPTQLTYQSSQTKTSSHARPKILKSFVKAFRQILLQKKDKIWKINPISR</sequence>
<organism evidence="1">
    <name type="scientific">Hexamita inflata</name>
    <dbReference type="NCBI Taxonomy" id="28002"/>
    <lineage>
        <taxon>Eukaryota</taxon>
        <taxon>Metamonada</taxon>
        <taxon>Diplomonadida</taxon>
        <taxon>Hexamitidae</taxon>
        <taxon>Hexamitinae</taxon>
        <taxon>Hexamita</taxon>
    </lineage>
</organism>
<evidence type="ECO:0000313" key="1">
    <source>
        <dbReference type="EMBL" id="CAI9973506.1"/>
    </source>
</evidence>
<keyword evidence="3" id="KW-1185">Reference proteome</keyword>
<dbReference type="AlphaFoldDB" id="A0AA86RG44"/>
<reference evidence="1" key="1">
    <citation type="submission" date="2023-06" db="EMBL/GenBank/DDBJ databases">
        <authorList>
            <person name="Kurt Z."/>
        </authorList>
    </citation>
    <scope>NUCLEOTIDE SEQUENCE</scope>
</reference>
<comment type="caution">
    <text evidence="1">The sequence shown here is derived from an EMBL/GenBank/DDBJ whole genome shotgun (WGS) entry which is preliminary data.</text>
</comment>